<evidence type="ECO:0000256" key="1">
    <source>
        <dbReference type="SAM" id="Phobius"/>
    </source>
</evidence>
<sequence>MNASIIRSYPARNFTKAAVNKTVNKTVNNTIKKPVNATRYSDYVIHPLLYCFGALSFGFFKGTTLPSENYMTKKKIDKAIEEFKKFSPSGSLPNIAATSAPMKKDTGTPNMSMAKIEELWTSYSSSRDKELHEERLPLGFGALIVNSLALFSHLRYYRRVGYKPARALLLMMCFLGVTYVSGCCLYNMNKFYAQSQWENSDFEKFKKDYSKF</sequence>
<name>A0AAD1XX42_EUPCR</name>
<evidence type="ECO:0000313" key="3">
    <source>
        <dbReference type="Proteomes" id="UP001295684"/>
    </source>
</evidence>
<protein>
    <submittedName>
        <fullName evidence="2">Uncharacterized protein</fullName>
    </submittedName>
</protein>
<gene>
    <name evidence="2" type="ORF">ECRASSUSDP1_LOCUS22140</name>
</gene>
<reference evidence="2" key="1">
    <citation type="submission" date="2023-07" db="EMBL/GenBank/DDBJ databases">
        <authorList>
            <consortium name="AG Swart"/>
            <person name="Singh M."/>
            <person name="Singh A."/>
            <person name="Seah K."/>
            <person name="Emmerich C."/>
        </authorList>
    </citation>
    <scope>NUCLEOTIDE SEQUENCE</scope>
    <source>
        <strain evidence="2">DP1</strain>
    </source>
</reference>
<dbReference type="AlphaFoldDB" id="A0AAD1XX42"/>
<dbReference type="Proteomes" id="UP001295684">
    <property type="component" value="Unassembled WGS sequence"/>
</dbReference>
<organism evidence="2 3">
    <name type="scientific">Euplotes crassus</name>
    <dbReference type="NCBI Taxonomy" id="5936"/>
    <lineage>
        <taxon>Eukaryota</taxon>
        <taxon>Sar</taxon>
        <taxon>Alveolata</taxon>
        <taxon>Ciliophora</taxon>
        <taxon>Intramacronucleata</taxon>
        <taxon>Spirotrichea</taxon>
        <taxon>Hypotrichia</taxon>
        <taxon>Euplotida</taxon>
        <taxon>Euplotidae</taxon>
        <taxon>Moneuplotes</taxon>
    </lineage>
</organism>
<evidence type="ECO:0000313" key="2">
    <source>
        <dbReference type="EMBL" id="CAI2380700.1"/>
    </source>
</evidence>
<feature type="transmembrane region" description="Helical" evidence="1">
    <location>
        <begin position="136"/>
        <end position="156"/>
    </location>
</feature>
<dbReference type="EMBL" id="CAMPGE010022673">
    <property type="protein sequence ID" value="CAI2380700.1"/>
    <property type="molecule type" value="Genomic_DNA"/>
</dbReference>
<feature type="transmembrane region" description="Helical" evidence="1">
    <location>
        <begin position="43"/>
        <end position="60"/>
    </location>
</feature>
<keyword evidence="3" id="KW-1185">Reference proteome</keyword>
<feature type="transmembrane region" description="Helical" evidence="1">
    <location>
        <begin position="168"/>
        <end position="188"/>
    </location>
</feature>
<accession>A0AAD1XX42</accession>
<keyword evidence="1" id="KW-1133">Transmembrane helix</keyword>
<keyword evidence="1" id="KW-0472">Membrane</keyword>
<keyword evidence="1" id="KW-0812">Transmembrane</keyword>
<proteinExistence type="predicted"/>
<comment type="caution">
    <text evidence="2">The sequence shown here is derived from an EMBL/GenBank/DDBJ whole genome shotgun (WGS) entry which is preliminary data.</text>
</comment>